<proteinExistence type="predicted"/>
<dbReference type="RefSeq" id="WP_058352905.1">
    <property type="nucleotide sequence ID" value="NZ_CABMMD010000158.1"/>
</dbReference>
<dbReference type="STRING" id="290052.ASU35_11240"/>
<organism evidence="3 4">
    <name type="scientific">Acetivibrio ethanolgignens</name>
    <dbReference type="NCBI Taxonomy" id="290052"/>
    <lineage>
        <taxon>Bacteria</taxon>
        <taxon>Bacillati</taxon>
        <taxon>Bacillota</taxon>
        <taxon>Clostridia</taxon>
        <taxon>Eubacteriales</taxon>
        <taxon>Oscillospiraceae</taxon>
        <taxon>Acetivibrio</taxon>
    </lineage>
</organism>
<sequence>MKEKTYYELAREHQAEYKNDILLAVADGQLKELRKKVSGEEKEIAFLTAEHSAGMKTYVRGIIMVLMKAVYQVLERDKIEKVSVEHSLGPGYYIEIKGAAVGEKGISEEIRKKIKDRMHRLVEEDIIFDKYTMNTSEAVRRFHEYRMYDKEKLFKYRRVSKTNIYNLDGFEDYFFGYMPYSTGALKYFDLYSFDKGLILQLPTRKEPTRVPEFVPRNKLFSVLREASRWNQTMEIATVGALNDVIASGGMSDLMLVQEALQEKKIGEIAEQIASSKGKKFVMIAGPSSSGKTTFSHRLSIQLRTFGLKPHPIAVDDYFVDREKTPKNEDGTYNFECLEALDIEQFNKDMLALLAGETVELPTFNFKTGKREYKGNYKKLGRDDILVIEGIHGLNDKLSYSLPAESKFKIYISALTTLNIDEHNQIPTSDGRLIRRMVRDARTRGASAARTIDMWSSVRAGEEEYIFPFQEQADVMFNSALIYELAVLKQYAEPILFGIREDEPAYMEAKRILKFLDYFVGVSSEDVPKNSILREFVGNSYFHI</sequence>
<name>A0A0V8QE85_9FIRM</name>
<dbReference type="InterPro" id="IPR027417">
    <property type="entry name" value="P-loop_NTPase"/>
</dbReference>
<reference evidence="3 4" key="1">
    <citation type="submission" date="2015-11" db="EMBL/GenBank/DDBJ databases">
        <title>Butyribacter intestini gen. nov., sp. nov., a butyric acid-producing bacterium of the family Lachnospiraceae isolated from the human faeces.</title>
        <authorList>
            <person name="Zou Y."/>
            <person name="Xue W."/>
            <person name="Luo G."/>
            <person name="Lv M."/>
        </authorList>
    </citation>
    <scope>NUCLEOTIDE SEQUENCE [LARGE SCALE GENOMIC DNA]</scope>
    <source>
        <strain evidence="3 4">ACET-33324</strain>
    </source>
</reference>
<dbReference type="Gene3D" id="3.40.50.300">
    <property type="entry name" value="P-loop containing nucleotide triphosphate hydrolases"/>
    <property type="match status" value="1"/>
</dbReference>
<feature type="coiled-coil region" evidence="1">
    <location>
        <begin position="23"/>
        <end position="50"/>
    </location>
</feature>
<protein>
    <submittedName>
        <fullName evidence="3">Phosphoglycerate transporter</fullName>
    </submittedName>
</protein>
<dbReference type="PANTHER" id="PTHR10285">
    <property type="entry name" value="URIDINE KINASE"/>
    <property type="match status" value="1"/>
</dbReference>
<dbReference type="InterPro" id="IPR006083">
    <property type="entry name" value="PRK/URK"/>
</dbReference>
<dbReference type="SUPFAM" id="SSF55186">
    <property type="entry name" value="ThrRS/AlaRS common domain"/>
    <property type="match status" value="1"/>
</dbReference>
<evidence type="ECO:0000259" key="2">
    <source>
        <dbReference type="Pfam" id="PF00485"/>
    </source>
</evidence>
<dbReference type="EMBL" id="LNAM01000158">
    <property type="protein sequence ID" value="KSV58866.1"/>
    <property type="molecule type" value="Genomic_DNA"/>
</dbReference>
<evidence type="ECO:0000313" key="4">
    <source>
        <dbReference type="Proteomes" id="UP000054874"/>
    </source>
</evidence>
<dbReference type="InterPro" id="IPR018163">
    <property type="entry name" value="Thr/Ala-tRNA-synth_IIc_edit"/>
</dbReference>
<dbReference type="Pfam" id="PF00485">
    <property type="entry name" value="PRK"/>
    <property type="match status" value="1"/>
</dbReference>
<dbReference type="CDD" id="cd02028">
    <property type="entry name" value="UMPK_like"/>
    <property type="match status" value="1"/>
</dbReference>
<comment type="caution">
    <text evidence="3">The sequence shown here is derived from an EMBL/GenBank/DDBJ whole genome shotgun (WGS) entry which is preliminary data.</text>
</comment>
<evidence type="ECO:0000256" key="1">
    <source>
        <dbReference type="SAM" id="Coils"/>
    </source>
</evidence>
<dbReference type="GO" id="GO:0016301">
    <property type="term" value="F:kinase activity"/>
    <property type="evidence" value="ECO:0007669"/>
    <property type="project" value="InterPro"/>
</dbReference>
<dbReference type="Gene3D" id="3.30.980.10">
    <property type="entry name" value="Threonyl-trna Synthetase, Chain A, domain 2"/>
    <property type="match status" value="1"/>
</dbReference>
<keyword evidence="1" id="KW-0175">Coiled coil</keyword>
<dbReference type="SUPFAM" id="SSF52540">
    <property type="entry name" value="P-loop containing nucleoside triphosphate hydrolases"/>
    <property type="match status" value="1"/>
</dbReference>
<keyword evidence="4" id="KW-1185">Reference proteome</keyword>
<accession>A0A0V8QE85</accession>
<dbReference type="GO" id="GO:0005524">
    <property type="term" value="F:ATP binding"/>
    <property type="evidence" value="ECO:0007669"/>
    <property type="project" value="InterPro"/>
</dbReference>
<feature type="domain" description="Phosphoribulokinase/uridine kinase" evidence="2">
    <location>
        <begin position="281"/>
        <end position="478"/>
    </location>
</feature>
<evidence type="ECO:0000313" key="3">
    <source>
        <dbReference type="EMBL" id="KSV58866.1"/>
    </source>
</evidence>
<dbReference type="AlphaFoldDB" id="A0A0V8QE85"/>
<dbReference type="Proteomes" id="UP000054874">
    <property type="component" value="Unassembled WGS sequence"/>
</dbReference>
<gene>
    <name evidence="3" type="ORF">ASU35_11240</name>
</gene>
<dbReference type="OrthoDB" id="9764644at2"/>